<reference evidence="1" key="1">
    <citation type="submission" date="2024-07" db="EMBL/GenBank/DDBJ databases">
        <title>Complete genome sequences of cellulolytic bacteria, Kitasatospora sp. CMC57 and Streptomyces sp. CMC78, isolated from Japanese agricultural soil.</title>
        <authorList>
            <person name="Hashimoto T."/>
            <person name="Ito M."/>
            <person name="Iwamoto M."/>
            <person name="Fukahori D."/>
            <person name="Shoda T."/>
            <person name="Sakoda M."/>
            <person name="Morohoshi T."/>
            <person name="Mitsuboshi M."/>
            <person name="Nishizawa T."/>
        </authorList>
    </citation>
    <scope>NUCLEOTIDE SEQUENCE</scope>
    <source>
        <strain evidence="1">CMC57</strain>
    </source>
</reference>
<accession>A0AB33K168</accession>
<dbReference type="InterPro" id="IPR025447">
    <property type="entry name" value="DUF4192"/>
</dbReference>
<dbReference type="Pfam" id="PF13830">
    <property type="entry name" value="DUF4192"/>
    <property type="match status" value="1"/>
</dbReference>
<proteinExistence type="predicted"/>
<organism evidence="1">
    <name type="scientific">Kitasatospora sp. CMC57</name>
    <dbReference type="NCBI Taxonomy" id="3231513"/>
    <lineage>
        <taxon>Bacteria</taxon>
        <taxon>Bacillati</taxon>
        <taxon>Actinomycetota</taxon>
        <taxon>Actinomycetes</taxon>
        <taxon>Kitasatosporales</taxon>
        <taxon>Streptomycetaceae</taxon>
        <taxon>Kitasatospora</taxon>
    </lineage>
</organism>
<gene>
    <name evidence="1" type="ORF">KCMC57_56100</name>
</gene>
<evidence type="ECO:0000313" key="1">
    <source>
        <dbReference type="EMBL" id="BFP49242.1"/>
    </source>
</evidence>
<sequence>MPKPEEAEAAATQCTKLLTRLHDAHNEPADGIFIVLYRDPEVGQHRAQVVVETTSLAKQFMQAAREAGLHQKEVLLVSGGLWSSYVCTNADCCPPDATPVRSSHNPGPISTAYTLAGKAPFASFDAIQAMLRPDDTLNSDAMRRSLATAEAEPIAASESHRLLLDRLSFDEMPNTEQTAQLLIALRDREFRDLASAYSEESERPAAAGLWRHLAVNCVTPYQELAAAPLTLLAWNTWLLGDTVVARAALAEVLNIDPEYTLAGLLRSAFMAPGHIEPLQEFLRKLRAEFQSGSSELPER</sequence>
<dbReference type="AlphaFoldDB" id="A0AB33K168"/>
<dbReference type="EMBL" id="AP035881">
    <property type="protein sequence ID" value="BFP49242.1"/>
    <property type="molecule type" value="Genomic_DNA"/>
</dbReference>
<evidence type="ECO:0008006" key="2">
    <source>
        <dbReference type="Google" id="ProtNLM"/>
    </source>
</evidence>
<protein>
    <recommendedName>
        <fullName evidence="2">DUF4192 domain-containing protein</fullName>
    </recommendedName>
</protein>
<name>A0AB33K168_9ACTN</name>